<comment type="caution">
    <text evidence="7">The sequence shown here is derived from an EMBL/GenBank/DDBJ whole genome shotgun (WGS) entry which is preliminary data.</text>
</comment>
<dbReference type="Proteomes" id="UP000322981">
    <property type="component" value="Unassembled WGS sequence"/>
</dbReference>
<name>A0A5M8FHZ5_9GAMM</name>
<dbReference type="Pfam" id="PF01925">
    <property type="entry name" value="TauE"/>
    <property type="match status" value="1"/>
</dbReference>
<dbReference type="RefSeq" id="WP_150094304.1">
    <property type="nucleotide sequence ID" value="NZ_VWXX01000031.1"/>
</dbReference>
<keyword evidence="5 6" id="KW-0472">Membrane</keyword>
<keyword evidence="4 6" id="KW-1133">Transmembrane helix</keyword>
<evidence type="ECO:0000256" key="5">
    <source>
        <dbReference type="ARBA" id="ARBA00023136"/>
    </source>
</evidence>
<evidence type="ECO:0000256" key="6">
    <source>
        <dbReference type="RuleBase" id="RU363041"/>
    </source>
</evidence>
<feature type="transmembrane region" description="Helical" evidence="6">
    <location>
        <begin position="86"/>
        <end position="109"/>
    </location>
</feature>
<evidence type="ECO:0000256" key="4">
    <source>
        <dbReference type="ARBA" id="ARBA00022989"/>
    </source>
</evidence>
<dbReference type="OrthoDB" id="457670at2"/>
<feature type="transmembrane region" description="Helical" evidence="6">
    <location>
        <begin position="116"/>
        <end position="137"/>
    </location>
</feature>
<feature type="transmembrane region" description="Helical" evidence="6">
    <location>
        <begin position="149"/>
        <end position="172"/>
    </location>
</feature>
<keyword evidence="3 6" id="KW-0812">Transmembrane</keyword>
<dbReference type="AlphaFoldDB" id="A0A5M8FHZ5"/>
<evidence type="ECO:0000313" key="7">
    <source>
        <dbReference type="EMBL" id="KAA6183580.1"/>
    </source>
</evidence>
<evidence type="ECO:0000256" key="1">
    <source>
        <dbReference type="ARBA" id="ARBA00004141"/>
    </source>
</evidence>
<comment type="subcellular location">
    <subcellularLocation>
        <location evidence="6">Cell membrane</location>
        <topology evidence="6">Multi-pass membrane protein</topology>
    </subcellularLocation>
    <subcellularLocation>
        <location evidence="1">Membrane</location>
        <topology evidence="1">Multi-pass membrane protein</topology>
    </subcellularLocation>
</comment>
<reference evidence="7 8" key="1">
    <citation type="submission" date="2019-09" db="EMBL/GenBank/DDBJ databases">
        <title>Whole-genome sequence of the purple sulfur bacterium Thiohalocapsa marina DSM 19078.</title>
        <authorList>
            <person name="Kyndt J.A."/>
            <person name="Meyer T.E."/>
        </authorList>
    </citation>
    <scope>NUCLEOTIDE SEQUENCE [LARGE SCALE GENOMIC DNA]</scope>
    <source>
        <strain evidence="7 8">DSM 19078</strain>
    </source>
</reference>
<feature type="transmembrane region" description="Helical" evidence="6">
    <location>
        <begin position="218"/>
        <end position="237"/>
    </location>
</feature>
<keyword evidence="8" id="KW-1185">Reference proteome</keyword>
<feature type="transmembrane region" description="Helical" evidence="6">
    <location>
        <begin position="184"/>
        <end position="206"/>
    </location>
</feature>
<dbReference type="EMBL" id="VWXX01000031">
    <property type="protein sequence ID" value="KAA6183580.1"/>
    <property type="molecule type" value="Genomic_DNA"/>
</dbReference>
<dbReference type="InterPro" id="IPR002781">
    <property type="entry name" value="TM_pro_TauE-like"/>
</dbReference>
<comment type="similarity">
    <text evidence="2 6">Belongs to the 4-toluene sulfonate uptake permease (TSUP) (TC 2.A.102) family.</text>
</comment>
<evidence type="ECO:0000313" key="8">
    <source>
        <dbReference type="Proteomes" id="UP000322981"/>
    </source>
</evidence>
<feature type="transmembrane region" description="Helical" evidence="6">
    <location>
        <begin position="249"/>
        <end position="267"/>
    </location>
</feature>
<feature type="transmembrane region" description="Helical" evidence="6">
    <location>
        <begin position="51"/>
        <end position="74"/>
    </location>
</feature>
<feature type="transmembrane region" description="Helical" evidence="6">
    <location>
        <begin position="6"/>
        <end position="39"/>
    </location>
</feature>
<protein>
    <recommendedName>
        <fullName evidence="6">Probable membrane transporter protein</fullName>
    </recommendedName>
</protein>
<organism evidence="7 8">
    <name type="scientific">Thiohalocapsa marina</name>
    <dbReference type="NCBI Taxonomy" id="424902"/>
    <lineage>
        <taxon>Bacteria</taxon>
        <taxon>Pseudomonadati</taxon>
        <taxon>Pseudomonadota</taxon>
        <taxon>Gammaproteobacteria</taxon>
        <taxon>Chromatiales</taxon>
        <taxon>Chromatiaceae</taxon>
        <taxon>Thiohalocapsa</taxon>
    </lineage>
</organism>
<evidence type="ECO:0000256" key="3">
    <source>
        <dbReference type="ARBA" id="ARBA00022692"/>
    </source>
</evidence>
<accession>A0A5M8FHZ5</accession>
<dbReference type="PANTHER" id="PTHR43483:SF3">
    <property type="entry name" value="MEMBRANE TRANSPORTER PROTEIN HI_0806-RELATED"/>
    <property type="match status" value="1"/>
</dbReference>
<dbReference type="PANTHER" id="PTHR43483">
    <property type="entry name" value="MEMBRANE TRANSPORTER PROTEIN HI_0806-RELATED"/>
    <property type="match status" value="1"/>
</dbReference>
<sequence length="268" mass="27383">MDSFYLIAFVLIGVIAGLLAGLFGIGGGAIIVPALILLFTGMGEAHGMTADWIPHLAVATSLATVVGSGSASAWTHHRRGAVQWPMFASLVPGLLIGAALGASFAPWLPAIWLQRLFALFLLYNGVRMLFATTVTAMRPLPSTLRIGAAASGIGALSALVGIGGGILIVPFLARHGVAIQRAVATSSACGVPLAIAGSIGFMLGGLGRDALPTLSVGFIYWPAALAIMLASVPMATVGARLAHRLPTATLKRFFGVLLLGVGLRLLVG</sequence>
<dbReference type="GO" id="GO:0005886">
    <property type="term" value="C:plasma membrane"/>
    <property type="evidence" value="ECO:0007669"/>
    <property type="project" value="UniProtKB-SubCell"/>
</dbReference>
<evidence type="ECO:0000256" key="2">
    <source>
        <dbReference type="ARBA" id="ARBA00009142"/>
    </source>
</evidence>
<proteinExistence type="inferred from homology"/>
<keyword evidence="6" id="KW-1003">Cell membrane</keyword>
<gene>
    <name evidence="7" type="ORF">F2Q65_15425</name>
</gene>